<sequence>MPLVVTFMLPLVILALFYMTAVILYIYKLHRQRILDAYETDIWDGARKTVAALWDAHGWIWHGYELQGADNIPDDSAALVVYYHGAIPVDLYYFMSRLYLTRNRLVHTVADRFLFSIPGWGIISEVLKVIPGTIQTCSTLLREGNLLAISPGGVYEAQFGDSRYRLMWKKRLGFAKVAIDAQVPIIPMFTENVREAFRTLGFGRRLWTRLYLWTRLPIVPIYGGFPVKLVTHIGPPIPFEPGITPEELQKKVSRLYRGGYYLTYGRAQGSDSSAPAIFVYFLF</sequence>
<dbReference type="PANTHER" id="PTHR22753:SF14">
    <property type="entry name" value="MONOACYLGLYCEROL_DIACYLGLYCEROL O-ACYLTRANSFERASE"/>
    <property type="match status" value="1"/>
</dbReference>
<gene>
    <name evidence="3" type="ORF">AAG570_007250</name>
</gene>
<evidence type="ECO:0000256" key="1">
    <source>
        <dbReference type="SAM" id="Phobius"/>
    </source>
</evidence>
<dbReference type="Proteomes" id="UP001558652">
    <property type="component" value="Unassembled WGS sequence"/>
</dbReference>
<comment type="caution">
    <text evidence="3">The sequence shown here is derived from an EMBL/GenBank/DDBJ whole genome shotgun (WGS) entry which is preliminary data.</text>
</comment>
<evidence type="ECO:0000259" key="2">
    <source>
        <dbReference type="Pfam" id="PF01553"/>
    </source>
</evidence>
<reference evidence="3 4" key="1">
    <citation type="submission" date="2024-07" db="EMBL/GenBank/DDBJ databases">
        <title>Chromosome-level genome assembly of the water stick insect Ranatra chinensis (Heteroptera: Nepidae).</title>
        <authorList>
            <person name="Liu X."/>
        </authorList>
    </citation>
    <scope>NUCLEOTIDE SEQUENCE [LARGE SCALE GENOMIC DNA]</scope>
    <source>
        <strain evidence="3">Cailab_2021Rc</strain>
        <tissue evidence="3">Muscle</tissue>
    </source>
</reference>
<dbReference type="Pfam" id="PF01553">
    <property type="entry name" value="Acyltransferase"/>
    <property type="match status" value="1"/>
</dbReference>
<dbReference type="PANTHER" id="PTHR22753">
    <property type="entry name" value="TRANSMEMBRANE PROTEIN 68"/>
    <property type="match status" value="1"/>
</dbReference>
<accession>A0ABD0YDV8</accession>
<dbReference type="InterPro" id="IPR002123">
    <property type="entry name" value="Plipid/glycerol_acylTrfase"/>
</dbReference>
<keyword evidence="1" id="KW-0812">Transmembrane</keyword>
<dbReference type="AlphaFoldDB" id="A0ABD0YDV8"/>
<keyword evidence="4" id="KW-1185">Reference proteome</keyword>
<evidence type="ECO:0000313" key="4">
    <source>
        <dbReference type="Proteomes" id="UP001558652"/>
    </source>
</evidence>
<keyword evidence="1" id="KW-0472">Membrane</keyword>
<dbReference type="SUPFAM" id="SSF69593">
    <property type="entry name" value="Glycerol-3-phosphate (1)-acyltransferase"/>
    <property type="match status" value="1"/>
</dbReference>
<keyword evidence="1" id="KW-1133">Transmembrane helix</keyword>
<evidence type="ECO:0000313" key="3">
    <source>
        <dbReference type="EMBL" id="KAL1115219.1"/>
    </source>
</evidence>
<feature type="domain" description="Phospholipid/glycerol acyltransferase" evidence="2">
    <location>
        <begin position="65"/>
        <end position="188"/>
    </location>
</feature>
<organism evidence="3 4">
    <name type="scientific">Ranatra chinensis</name>
    <dbReference type="NCBI Taxonomy" id="642074"/>
    <lineage>
        <taxon>Eukaryota</taxon>
        <taxon>Metazoa</taxon>
        <taxon>Ecdysozoa</taxon>
        <taxon>Arthropoda</taxon>
        <taxon>Hexapoda</taxon>
        <taxon>Insecta</taxon>
        <taxon>Pterygota</taxon>
        <taxon>Neoptera</taxon>
        <taxon>Paraneoptera</taxon>
        <taxon>Hemiptera</taxon>
        <taxon>Heteroptera</taxon>
        <taxon>Panheteroptera</taxon>
        <taxon>Nepomorpha</taxon>
        <taxon>Nepidae</taxon>
        <taxon>Ranatrinae</taxon>
        <taxon>Ranatra</taxon>
    </lineage>
</organism>
<feature type="transmembrane region" description="Helical" evidence="1">
    <location>
        <begin position="6"/>
        <end position="27"/>
    </location>
</feature>
<dbReference type="EMBL" id="JBFDAA010000020">
    <property type="protein sequence ID" value="KAL1115219.1"/>
    <property type="molecule type" value="Genomic_DNA"/>
</dbReference>
<proteinExistence type="predicted"/>
<dbReference type="CDD" id="cd07987">
    <property type="entry name" value="LPLAT_MGAT-like"/>
    <property type="match status" value="1"/>
</dbReference>
<name>A0ABD0YDV8_9HEMI</name>
<protein>
    <recommendedName>
        <fullName evidence="2">Phospholipid/glycerol acyltransferase domain-containing protein</fullName>
    </recommendedName>
</protein>